<protein>
    <submittedName>
        <fullName evidence="2">Uncharacterized protein LOC112495168</fullName>
    </submittedName>
</protein>
<gene>
    <name evidence="2" type="primary">LOC112495168</name>
</gene>
<dbReference type="KEGG" id="ccin:112495168"/>
<sequence length="112" mass="12746">RSLGFTQRVLKANKLYTSDVPVAILKVNALRVECNVTTGAYINERKVHTIHEFFPVVPPGYKIIEVPSHVIYLPIATKTIDHLQLRIVDQDGDLVNFQGEVITIRLHVRSMR</sequence>
<evidence type="ECO:0000313" key="2">
    <source>
        <dbReference type="RefSeq" id="XP_024946212.1"/>
    </source>
</evidence>
<dbReference type="AlphaFoldDB" id="A0AAJ7RS86"/>
<feature type="non-terminal residue" evidence="2">
    <location>
        <position position="1"/>
    </location>
</feature>
<dbReference type="RefSeq" id="XP_024946212.1">
    <property type="nucleotide sequence ID" value="XM_025090444.1"/>
</dbReference>
<dbReference type="Proteomes" id="UP000694920">
    <property type="component" value="Unplaced"/>
</dbReference>
<evidence type="ECO:0000313" key="1">
    <source>
        <dbReference type="Proteomes" id="UP000694920"/>
    </source>
</evidence>
<dbReference type="GeneID" id="112495168"/>
<reference evidence="2" key="1">
    <citation type="submission" date="2025-08" db="UniProtKB">
        <authorList>
            <consortium name="RefSeq"/>
        </authorList>
    </citation>
    <scope>IDENTIFICATION</scope>
</reference>
<accession>A0AAJ7RS86</accession>
<organism evidence="1 2">
    <name type="scientific">Cephus cinctus</name>
    <name type="common">Wheat stem sawfly</name>
    <dbReference type="NCBI Taxonomy" id="211228"/>
    <lineage>
        <taxon>Eukaryota</taxon>
        <taxon>Metazoa</taxon>
        <taxon>Ecdysozoa</taxon>
        <taxon>Arthropoda</taxon>
        <taxon>Hexapoda</taxon>
        <taxon>Insecta</taxon>
        <taxon>Pterygota</taxon>
        <taxon>Neoptera</taxon>
        <taxon>Endopterygota</taxon>
        <taxon>Hymenoptera</taxon>
        <taxon>Cephoidea</taxon>
        <taxon>Cephidae</taxon>
        <taxon>Cephus</taxon>
    </lineage>
</organism>
<proteinExistence type="predicted"/>
<keyword evidence="1" id="KW-1185">Reference proteome</keyword>
<name>A0AAJ7RS86_CEPCN</name>